<comment type="similarity">
    <text evidence="2">Belongs to the cation diffusion facilitator (CDF) transporter (TC 2.A.4) family. FieF subfamily.</text>
</comment>
<dbReference type="InterPro" id="IPR027470">
    <property type="entry name" value="Cation_efflux_CTD"/>
</dbReference>
<dbReference type="GO" id="GO:0015086">
    <property type="term" value="F:cadmium ion transmembrane transporter activity"/>
    <property type="evidence" value="ECO:0007669"/>
    <property type="project" value="TreeGrafter"/>
</dbReference>
<dbReference type="GO" id="GO:0005886">
    <property type="term" value="C:plasma membrane"/>
    <property type="evidence" value="ECO:0007669"/>
    <property type="project" value="UniProtKB-SubCell"/>
</dbReference>
<dbReference type="SUPFAM" id="SSF161111">
    <property type="entry name" value="Cation efflux protein transmembrane domain-like"/>
    <property type="match status" value="1"/>
</dbReference>
<evidence type="ECO:0000256" key="4">
    <source>
        <dbReference type="ARBA" id="ARBA00022475"/>
    </source>
</evidence>
<comment type="catalytic activity">
    <reaction evidence="12">
        <text>Cd(2+)(in) + H(+)(out) = Cd(2+)(out) + H(+)(in)</text>
        <dbReference type="Rhea" id="RHEA:28739"/>
        <dbReference type="ChEBI" id="CHEBI:15378"/>
        <dbReference type="ChEBI" id="CHEBI:48775"/>
    </reaction>
</comment>
<evidence type="ECO:0000256" key="16">
    <source>
        <dbReference type="SAM" id="Phobius"/>
    </source>
</evidence>
<evidence type="ECO:0000256" key="1">
    <source>
        <dbReference type="ARBA" id="ARBA00004651"/>
    </source>
</evidence>
<keyword evidence="6 16" id="KW-0812">Transmembrane</keyword>
<dbReference type="Pfam" id="PF16916">
    <property type="entry name" value="ZT_dimer"/>
    <property type="match status" value="1"/>
</dbReference>
<keyword evidence="7" id="KW-0862">Zinc</keyword>
<keyword evidence="8 16" id="KW-1133">Transmembrane helix</keyword>
<evidence type="ECO:0000256" key="7">
    <source>
        <dbReference type="ARBA" id="ARBA00022906"/>
    </source>
</evidence>
<gene>
    <name evidence="19" type="ORF">FHS48_001779</name>
</gene>
<dbReference type="Proteomes" id="UP000544872">
    <property type="component" value="Unassembled WGS sequence"/>
</dbReference>
<keyword evidence="7" id="KW-0864">Zinc transport</keyword>
<dbReference type="InterPro" id="IPR002524">
    <property type="entry name" value="Cation_efflux"/>
</dbReference>
<evidence type="ECO:0000313" key="20">
    <source>
        <dbReference type="Proteomes" id="UP000544872"/>
    </source>
</evidence>
<organism evidence="19 20">
    <name type="scientific">Novispirillum itersonii</name>
    <name type="common">Aquaspirillum itersonii</name>
    <dbReference type="NCBI Taxonomy" id="189"/>
    <lineage>
        <taxon>Bacteria</taxon>
        <taxon>Pseudomonadati</taxon>
        <taxon>Pseudomonadota</taxon>
        <taxon>Alphaproteobacteria</taxon>
        <taxon>Rhodospirillales</taxon>
        <taxon>Novispirillaceae</taxon>
        <taxon>Novispirillum</taxon>
    </lineage>
</organism>
<dbReference type="GO" id="GO:0015093">
    <property type="term" value="F:ferrous iron transmembrane transporter activity"/>
    <property type="evidence" value="ECO:0007669"/>
    <property type="project" value="TreeGrafter"/>
</dbReference>
<evidence type="ECO:0000256" key="3">
    <source>
        <dbReference type="ARBA" id="ARBA00022448"/>
    </source>
</evidence>
<evidence type="ECO:0000259" key="17">
    <source>
        <dbReference type="Pfam" id="PF01545"/>
    </source>
</evidence>
<comment type="subcellular location">
    <subcellularLocation>
        <location evidence="1">Cell membrane</location>
        <topology evidence="1">Multi-pass membrane protein</topology>
    </subcellularLocation>
</comment>
<proteinExistence type="inferred from homology"/>
<evidence type="ECO:0000256" key="5">
    <source>
        <dbReference type="ARBA" id="ARBA00022496"/>
    </source>
</evidence>
<comment type="catalytic activity">
    <reaction evidence="10">
        <text>Fe(2+)(in) + H(+)(out) = Fe(2+)(out) + H(+)(in)</text>
        <dbReference type="Rhea" id="RHEA:29439"/>
        <dbReference type="ChEBI" id="CHEBI:15378"/>
        <dbReference type="ChEBI" id="CHEBI:29033"/>
    </reaction>
</comment>
<keyword evidence="4" id="KW-1003">Cell membrane</keyword>
<dbReference type="NCBIfam" id="TIGR01297">
    <property type="entry name" value="CDF"/>
    <property type="match status" value="1"/>
</dbReference>
<keyword evidence="3" id="KW-0813">Transport</keyword>
<feature type="domain" description="Cation efflux protein transmembrane" evidence="17">
    <location>
        <begin position="17"/>
        <end position="210"/>
    </location>
</feature>
<comment type="catalytic activity">
    <reaction evidence="11">
        <text>Zn(2+)(in) + H(+)(out) = Zn(2+)(out) + H(+)(in)</text>
        <dbReference type="Rhea" id="RHEA:28839"/>
        <dbReference type="ChEBI" id="CHEBI:15378"/>
        <dbReference type="ChEBI" id="CHEBI:29105"/>
    </reaction>
</comment>
<evidence type="ECO:0000256" key="15">
    <source>
        <dbReference type="ARBA" id="ARBA00072262"/>
    </source>
</evidence>
<comment type="caution">
    <text evidence="19">The sequence shown here is derived from an EMBL/GenBank/DDBJ whole genome shotgun (WGS) entry which is preliminary data.</text>
</comment>
<dbReference type="PANTHER" id="PTHR43840:SF41">
    <property type="entry name" value="CATION-EFFLUX PUMP FIEF"/>
    <property type="match status" value="1"/>
</dbReference>
<dbReference type="GO" id="GO:0015341">
    <property type="term" value="F:zinc efflux antiporter activity"/>
    <property type="evidence" value="ECO:0007669"/>
    <property type="project" value="TreeGrafter"/>
</dbReference>
<dbReference type="FunFam" id="3.30.70.1350:FF:000002">
    <property type="entry name" value="Ferrous-iron efflux pump FieF"/>
    <property type="match status" value="1"/>
</dbReference>
<keyword evidence="5" id="KW-0408">Iron</keyword>
<evidence type="ECO:0000259" key="18">
    <source>
        <dbReference type="Pfam" id="PF16916"/>
    </source>
</evidence>
<evidence type="ECO:0000256" key="13">
    <source>
        <dbReference type="ARBA" id="ARBA00062926"/>
    </source>
</evidence>
<dbReference type="InterPro" id="IPR027469">
    <property type="entry name" value="Cation_efflux_TMD_sf"/>
</dbReference>
<protein>
    <recommendedName>
        <fullName evidence="15">Cation-efflux pump FieF</fullName>
    </recommendedName>
    <alternativeName>
        <fullName evidence="14">Protein p34</fullName>
    </alternativeName>
</protein>
<evidence type="ECO:0000256" key="12">
    <source>
        <dbReference type="ARBA" id="ARBA00050984"/>
    </source>
</evidence>
<keyword evidence="9 16" id="KW-0472">Membrane</keyword>
<evidence type="ECO:0000256" key="8">
    <source>
        <dbReference type="ARBA" id="ARBA00022989"/>
    </source>
</evidence>
<dbReference type="InterPro" id="IPR036837">
    <property type="entry name" value="Cation_efflux_CTD_sf"/>
</dbReference>
<evidence type="ECO:0000256" key="9">
    <source>
        <dbReference type="ARBA" id="ARBA00023136"/>
    </source>
</evidence>
<dbReference type="InterPro" id="IPR050291">
    <property type="entry name" value="CDF_Transporter"/>
</dbReference>
<dbReference type="SUPFAM" id="SSF160240">
    <property type="entry name" value="Cation efflux protein cytoplasmic domain-like"/>
    <property type="match status" value="1"/>
</dbReference>
<dbReference type="PANTHER" id="PTHR43840">
    <property type="entry name" value="MITOCHONDRIAL METAL TRANSPORTER 1-RELATED"/>
    <property type="match status" value="1"/>
</dbReference>
<keyword evidence="5" id="KW-0410">Iron transport</keyword>
<accession>A0A7X0DMJ6</accession>
<comment type="subunit">
    <text evidence="13">Homodimer. The subunits are held together in a parallel orientation through zinc binding at the interface of the cytoplasmic domains.</text>
</comment>
<evidence type="ECO:0000313" key="19">
    <source>
        <dbReference type="EMBL" id="MBB6210364.1"/>
    </source>
</evidence>
<reference evidence="19 20" key="1">
    <citation type="submission" date="2020-08" db="EMBL/GenBank/DDBJ databases">
        <title>Genomic Encyclopedia of Type Strains, Phase IV (KMG-IV): sequencing the most valuable type-strain genomes for metagenomic binning, comparative biology and taxonomic classification.</title>
        <authorList>
            <person name="Goeker M."/>
        </authorList>
    </citation>
    <scope>NUCLEOTIDE SEQUENCE [LARGE SCALE GENOMIC DNA]</scope>
    <source>
        <strain evidence="19 20">DSM 11590</strain>
    </source>
</reference>
<evidence type="ECO:0000256" key="2">
    <source>
        <dbReference type="ARBA" id="ARBA00010212"/>
    </source>
</evidence>
<evidence type="ECO:0000256" key="10">
    <source>
        <dbReference type="ARBA" id="ARBA00035584"/>
    </source>
</evidence>
<feature type="transmembrane region" description="Helical" evidence="16">
    <location>
        <begin position="83"/>
        <end position="101"/>
    </location>
</feature>
<dbReference type="FunFam" id="1.20.1510.10:FF:000001">
    <property type="entry name" value="Ferrous-iron efflux pump FieF"/>
    <property type="match status" value="1"/>
</dbReference>
<dbReference type="Pfam" id="PF01545">
    <property type="entry name" value="Cation_efflux"/>
    <property type="match status" value="1"/>
</dbReference>
<dbReference type="EMBL" id="JACIIX010000005">
    <property type="protein sequence ID" value="MBB6210364.1"/>
    <property type="molecule type" value="Genomic_DNA"/>
</dbReference>
<dbReference type="Gene3D" id="3.30.70.1350">
    <property type="entry name" value="Cation efflux protein, cytoplasmic domain"/>
    <property type="match status" value="1"/>
</dbReference>
<keyword evidence="7" id="KW-0406">Ion transport</keyword>
<feature type="domain" description="Cation efflux protein cytoplasmic" evidence="18">
    <location>
        <begin position="215"/>
        <end position="290"/>
    </location>
</feature>
<keyword evidence="20" id="KW-1185">Reference proteome</keyword>
<feature type="transmembrane region" description="Helical" evidence="16">
    <location>
        <begin position="113"/>
        <end position="135"/>
    </location>
</feature>
<evidence type="ECO:0000256" key="11">
    <source>
        <dbReference type="ARBA" id="ARBA00047695"/>
    </source>
</evidence>
<feature type="transmembrane region" description="Helical" evidence="16">
    <location>
        <begin position="12"/>
        <end position="34"/>
    </location>
</feature>
<dbReference type="Gene3D" id="1.20.1510.10">
    <property type="entry name" value="Cation efflux protein transmembrane domain"/>
    <property type="match status" value="1"/>
</dbReference>
<evidence type="ECO:0000256" key="14">
    <source>
        <dbReference type="ARBA" id="ARBA00068882"/>
    </source>
</evidence>
<sequence>MSAVDPRSVRLMTAATLVAVGVAVTLVTIKAVAWAMTGSVAMLSSLADSTLDCLASLVNLLAVRHAVQPADADHRFGHGKAEALAGMVQAAIVTGSAGFLLSEIIDRFRDPQIPQAELAGVVVMVVSIALTLGLVQFQKYVVRRTGSVAVGADSLHYTGDVLMNLSVIAALGLGKWLGWSWIDPVFGLGIALLLLKGAWEIGRESFNMLMDREFPDADRERIMALATGHPQVIGAHDLRTRSSGLQDFIQVHLEVDGSLPLRKAHVIADQVERSICAAFPKAEVIIHLDPDGIREPRLDDRIAGA</sequence>
<dbReference type="RefSeq" id="WP_184263193.1">
    <property type="nucleotide sequence ID" value="NZ_JACIIX010000005.1"/>
</dbReference>
<feature type="transmembrane region" description="Helical" evidence="16">
    <location>
        <begin position="179"/>
        <end position="199"/>
    </location>
</feature>
<evidence type="ECO:0000256" key="6">
    <source>
        <dbReference type="ARBA" id="ARBA00022692"/>
    </source>
</evidence>
<dbReference type="InterPro" id="IPR058533">
    <property type="entry name" value="Cation_efflux_TM"/>
</dbReference>
<dbReference type="AlphaFoldDB" id="A0A7X0DMJ6"/>
<dbReference type="GO" id="GO:0006882">
    <property type="term" value="P:intracellular zinc ion homeostasis"/>
    <property type="evidence" value="ECO:0007669"/>
    <property type="project" value="TreeGrafter"/>
</dbReference>
<name>A0A7X0DMJ6_NOVIT</name>